<proteinExistence type="predicted"/>
<sequence length="782" mass="83894">MKIFILQKGIFRFGSVFSLMLFNTLMYSQVQNNGNIYIAANASLYVKSGTYNFGAYPATTATFKNSASYGKLFFAEGVLVTGVSNNHYTDGYAAYDGTTAFLFPIGASGIYAPTEVTPGSAGTTAAAYYRADPAIIGTSKSDELVAISSTEFWDVKGLSVASISLTWRTTSGISVLTDNELNNLVVAGFNNTTSKWEVLSSFADYMSVLGNLSTFSTGSATAGNVDLNVYSYVTFGAIKDGCAPLVASSGFTRTWDGSSWSPSAPTLQDPAIINGPYNGSLSCNSLQLNADITLSDGEYLEIVHGCTGSGEVIMEGEASVVQRNTTAAAPKIALTKTTRPKRRFDYVYWGTPIAEDFYGQLSNAIAQGQATAGAFDQKYKYVTGAGGGWQALTAITNGKGFITRVKQQAPFIDAVAEEVIDLPVTGIANNGDVTVSVANNPASPNGGTSYELLANPYPSAIDAAKFLRANTSLDGTLYFWTAASSNNGSANYAQADYAVWNLAGTVVTSPSSQLPTGKIASAQGFRVKALGNGTVTYTNCMRITNGNDNFFRMSAEDAQERDRFKLTMTGTNGVFSQIQIGYFEEATMGYDRLYDAGRNSVSTSQLYSFIDTQKLSINTRPVFEISDVVPIGVSKGADDEGEFTISISQKEGIFNDSDVTVYLYDSEYGVYRDLSVQPYTFSVEEAAQNDRFFVVYQQPLDNNGISQTTAMAYIKSGQLSVKANSDLKSVEIYDLAGRLIEAYYNLEGTELTKAFSHEEAVYMAKITLSNGTVAGAKLINIK</sequence>
<comment type="caution">
    <text evidence="1">The sequence shown here is derived from an EMBL/GenBank/DDBJ whole genome shotgun (WGS) entry which is preliminary data.</text>
</comment>
<dbReference type="EMBL" id="JBBYHR010000001">
    <property type="protein sequence ID" value="MEL1242859.1"/>
    <property type="molecule type" value="Genomic_DNA"/>
</dbReference>
<protein>
    <recommendedName>
        <fullName evidence="3">Por secretion system C-terminal sorting domain-containing protein</fullName>
    </recommendedName>
</protein>
<evidence type="ECO:0000313" key="1">
    <source>
        <dbReference type="EMBL" id="MEL1242859.1"/>
    </source>
</evidence>
<organism evidence="1 2">
    <name type="scientific">Flavobacterium arundinis</name>
    <dbReference type="NCBI Taxonomy" id="3139143"/>
    <lineage>
        <taxon>Bacteria</taxon>
        <taxon>Pseudomonadati</taxon>
        <taxon>Bacteroidota</taxon>
        <taxon>Flavobacteriia</taxon>
        <taxon>Flavobacteriales</taxon>
        <taxon>Flavobacteriaceae</taxon>
        <taxon>Flavobacterium</taxon>
    </lineage>
</organism>
<reference evidence="1 2" key="1">
    <citation type="submission" date="2024-04" db="EMBL/GenBank/DDBJ databases">
        <title>Flavobacterium sp. DGU11 16S ribosomal RNA gene Genome sequencing and assembly.</title>
        <authorList>
            <person name="Park S."/>
        </authorList>
    </citation>
    <scope>NUCLEOTIDE SEQUENCE [LARGE SCALE GENOMIC DNA]</scope>
    <source>
        <strain evidence="1 2">DGU11</strain>
    </source>
</reference>
<dbReference type="RefSeq" id="WP_341695183.1">
    <property type="nucleotide sequence ID" value="NZ_JBBYHR010000001.1"/>
</dbReference>
<evidence type="ECO:0000313" key="2">
    <source>
        <dbReference type="Proteomes" id="UP001464555"/>
    </source>
</evidence>
<name>A0ABU9HSS3_9FLAO</name>
<dbReference type="Proteomes" id="UP001464555">
    <property type="component" value="Unassembled WGS sequence"/>
</dbReference>
<keyword evidence="2" id="KW-1185">Reference proteome</keyword>
<gene>
    <name evidence="1" type="ORF">AAEO56_01185</name>
</gene>
<evidence type="ECO:0008006" key="3">
    <source>
        <dbReference type="Google" id="ProtNLM"/>
    </source>
</evidence>
<accession>A0ABU9HSS3</accession>